<dbReference type="GO" id="GO:0016020">
    <property type="term" value="C:membrane"/>
    <property type="evidence" value="ECO:0007669"/>
    <property type="project" value="UniProtKB-SubCell"/>
</dbReference>
<dbReference type="InterPro" id="IPR052954">
    <property type="entry name" value="GPCR-Ligand_Int"/>
</dbReference>
<dbReference type="OrthoDB" id="5797125at2759"/>
<feature type="transmembrane region" description="Helical" evidence="5">
    <location>
        <begin position="164"/>
        <end position="181"/>
    </location>
</feature>
<name>A0A8S1HFP2_9PELO</name>
<comment type="caution">
    <text evidence="7">The sequence shown here is derived from an EMBL/GenBank/DDBJ whole genome shotgun (WGS) entry which is preliminary data.</text>
</comment>
<dbReference type="PANTHER" id="PTHR46641">
    <property type="entry name" value="FMRFAMIDE RECEPTOR-RELATED"/>
    <property type="match status" value="1"/>
</dbReference>
<evidence type="ECO:0000256" key="5">
    <source>
        <dbReference type="SAM" id="Phobius"/>
    </source>
</evidence>
<keyword evidence="2 5" id="KW-0812">Transmembrane</keyword>
<feature type="domain" description="G-protein coupled receptors family 1 profile" evidence="6">
    <location>
        <begin position="49"/>
        <end position="327"/>
    </location>
</feature>
<dbReference type="EMBL" id="CAJGYM010000032">
    <property type="protein sequence ID" value="CAD6193098.1"/>
    <property type="molecule type" value="Genomic_DNA"/>
</dbReference>
<keyword evidence="4 5" id="KW-0472">Membrane</keyword>
<protein>
    <recommendedName>
        <fullName evidence="6">G-protein coupled receptors family 1 profile domain-containing protein</fullName>
    </recommendedName>
</protein>
<evidence type="ECO:0000313" key="8">
    <source>
        <dbReference type="Proteomes" id="UP000835052"/>
    </source>
</evidence>
<organism evidence="7 8">
    <name type="scientific">Caenorhabditis auriculariae</name>
    <dbReference type="NCBI Taxonomy" id="2777116"/>
    <lineage>
        <taxon>Eukaryota</taxon>
        <taxon>Metazoa</taxon>
        <taxon>Ecdysozoa</taxon>
        <taxon>Nematoda</taxon>
        <taxon>Chromadorea</taxon>
        <taxon>Rhabditida</taxon>
        <taxon>Rhabditina</taxon>
        <taxon>Rhabditomorpha</taxon>
        <taxon>Rhabditoidea</taxon>
        <taxon>Rhabditidae</taxon>
        <taxon>Peloderinae</taxon>
        <taxon>Caenorhabditis</taxon>
    </lineage>
</organism>
<keyword evidence="3 5" id="KW-1133">Transmembrane helix</keyword>
<evidence type="ECO:0000256" key="4">
    <source>
        <dbReference type="ARBA" id="ARBA00023136"/>
    </source>
</evidence>
<dbReference type="PANTHER" id="PTHR46641:SF6">
    <property type="entry name" value="G-PROTEIN COUPLED RECEPTORS FAMILY 1 PROFILE DOMAIN-CONTAINING PROTEIN"/>
    <property type="match status" value="1"/>
</dbReference>
<dbReference type="SUPFAM" id="SSF81321">
    <property type="entry name" value="Family A G protein-coupled receptor-like"/>
    <property type="match status" value="1"/>
</dbReference>
<evidence type="ECO:0000256" key="1">
    <source>
        <dbReference type="ARBA" id="ARBA00004370"/>
    </source>
</evidence>
<sequence>MSESAALAWSGHSPACYHEPRVHDHQLYFQLRDLNLYFLLPISLLGIALNAGAMIFLYRPPKITSGVFVYLKALLILDHVLLVVKLATEFLPLICDLHHSANHTFYDICMFERRFLKHTMPRIETTISTMHVWCIAALSAHRYWKISRPVIARLKDTVGRAHTMLFGMLASALLFRTPIFALELEILSPYRFIYHSVLEPLMGNIVPFALMSIFSLLTLYEIYRSRHLSYQQIGFGTAKRTSLTHPLTSCFRQKAEVLRQKQELRATVSIVAIILLYLVFHSLKLYTIIRKWQLLINHQCPNRSDYFQSHLSNVLCMVSASVNAFVFIAFTNRLKKYVRLLLRKTSRTLSNSSDPPLSPKTTVTIDAAHHFNVNV</sequence>
<feature type="transmembrane region" description="Helical" evidence="5">
    <location>
        <begin position="268"/>
        <end position="289"/>
    </location>
</feature>
<keyword evidence="8" id="KW-1185">Reference proteome</keyword>
<dbReference type="InterPro" id="IPR017452">
    <property type="entry name" value="GPCR_Rhodpsn_7TM"/>
</dbReference>
<comment type="subcellular location">
    <subcellularLocation>
        <location evidence="1">Membrane</location>
    </subcellularLocation>
</comment>
<evidence type="ECO:0000313" key="7">
    <source>
        <dbReference type="EMBL" id="CAD6193098.1"/>
    </source>
</evidence>
<dbReference type="Gene3D" id="1.20.1070.10">
    <property type="entry name" value="Rhodopsin 7-helix transmembrane proteins"/>
    <property type="match status" value="1"/>
</dbReference>
<feature type="transmembrane region" description="Helical" evidence="5">
    <location>
        <begin position="201"/>
        <end position="223"/>
    </location>
</feature>
<evidence type="ECO:0000256" key="2">
    <source>
        <dbReference type="ARBA" id="ARBA00022692"/>
    </source>
</evidence>
<proteinExistence type="predicted"/>
<dbReference type="PROSITE" id="PS50262">
    <property type="entry name" value="G_PROTEIN_RECEP_F1_2"/>
    <property type="match status" value="1"/>
</dbReference>
<feature type="transmembrane region" description="Helical" evidence="5">
    <location>
        <begin position="36"/>
        <end position="57"/>
    </location>
</feature>
<reference evidence="7" key="1">
    <citation type="submission" date="2020-10" db="EMBL/GenBank/DDBJ databases">
        <authorList>
            <person name="Kikuchi T."/>
        </authorList>
    </citation>
    <scope>NUCLEOTIDE SEQUENCE</scope>
    <source>
        <strain evidence="7">NKZ352</strain>
    </source>
</reference>
<dbReference type="Proteomes" id="UP000835052">
    <property type="component" value="Unassembled WGS sequence"/>
</dbReference>
<feature type="transmembrane region" description="Helical" evidence="5">
    <location>
        <begin position="309"/>
        <end position="330"/>
    </location>
</feature>
<evidence type="ECO:0000256" key="3">
    <source>
        <dbReference type="ARBA" id="ARBA00022989"/>
    </source>
</evidence>
<gene>
    <name evidence="7" type="ORF">CAUJ_LOCUS9017</name>
</gene>
<evidence type="ECO:0000259" key="6">
    <source>
        <dbReference type="PROSITE" id="PS50262"/>
    </source>
</evidence>
<accession>A0A8S1HFP2</accession>
<dbReference type="AlphaFoldDB" id="A0A8S1HFP2"/>